<evidence type="ECO:0000313" key="2">
    <source>
        <dbReference type="EMBL" id="VVC91858.1"/>
    </source>
</evidence>
<dbReference type="InterPro" id="IPR001251">
    <property type="entry name" value="CRAL-TRIO_dom"/>
</dbReference>
<dbReference type="GO" id="GO:1902936">
    <property type="term" value="F:phosphatidylinositol bisphosphate binding"/>
    <property type="evidence" value="ECO:0007669"/>
    <property type="project" value="TreeGrafter"/>
</dbReference>
<dbReference type="InterPro" id="IPR036865">
    <property type="entry name" value="CRAL-TRIO_dom_sf"/>
</dbReference>
<dbReference type="EMBL" id="FZQP02001127">
    <property type="protein sequence ID" value="VVC91858.1"/>
    <property type="molecule type" value="Genomic_DNA"/>
</dbReference>
<protein>
    <recommendedName>
        <fullName evidence="1">CRAL-TRIO domain-containing protein</fullName>
    </recommendedName>
</protein>
<dbReference type="GO" id="GO:0016020">
    <property type="term" value="C:membrane"/>
    <property type="evidence" value="ECO:0007669"/>
    <property type="project" value="TreeGrafter"/>
</dbReference>
<dbReference type="SUPFAM" id="SSF46938">
    <property type="entry name" value="CRAL/TRIO N-terminal domain"/>
    <property type="match status" value="1"/>
</dbReference>
<dbReference type="AlphaFoldDB" id="A0A5E4Q2F8"/>
<dbReference type="InterPro" id="IPR036273">
    <property type="entry name" value="CRAL/TRIO_N_dom_sf"/>
</dbReference>
<dbReference type="Gene3D" id="3.40.525.10">
    <property type="entry name" value="CRAL-TRIO lipid binding domain"/>
    <property type="match status" value="1"/>
</dbReference>
<evidence type="ECO:0000313" key="3">
    <source>
        <dbReference type="Proteomes" id="UP000324832"/>
    </source>
</evidence>
<sequence>MTIRPLPGHLQEKAFKELFEDPERVESDIAAIRTWLQKQPHLASANPSDQKIVSFLRGSKYSLERTKEKLDMSYTLRSLVPEIFQNRDPLDPKIQRILAKGVFLPLRICAKDGFRPILIRLSSEIDSKNLGFALLSQFTPALAKKVVTSFEKALPLRLKAVHLINTAPGFETSYILLKSFLSEKLRNRFHVHNKNFAALYETFPQEMLPEEYGGSNGSIQELTDYWKVKVESRRDWFLEEDKARSNEYLRPGKPKTTSSLFGVEGSFRKLDVD</sequence>
<proteinExistence type="predicted"/>
<dbReference type="Gene3D" id="1.10.8.20">
    <property type="entry name" value="N-terminal domain of phosphatidylinositol transfer protein sec14p"/>
    <property type="match status" value="1"/>
</dbReference>
<dbReference type="Gene3D" id="1.20.5.1200">
    <property type="entry name" value="Alpha-tocopherol transfer"/>
    <property type="match status" value="1"/>
</dbReference>
<feature type="domain" description="CRAL-TRIO" evidence="1">
    <location>
        <begin position="49"/>
        <end position="220"/>
    </location>
</feature>
<dbReference type="Pfam" id="PF00650">
    <property type="entry name" value="CRAL_TRIO"/>
    <property type="match status" value="1"/>
</dbReference>
<gene>
    <name evidence="2" type="ORF">LSINAPIS_LOCUS4421</name>
</gene>
<dbReference type="PROSITE" id="PS50191">
    <property type="entry name" value="CRAL_TRIO"/>
    <property type="match status" value="1"/>
</dbReference>
<dbReference type="PANTHER" id="PTHR10174">
    <property type="entry name" value="ALPHA-TOCOPHEROL TRANSFER PROTEIN-RELATED"/>
    <property type="match status" value="1"/>
</dbReference>
<dbReference type="CDD" id="cd00170">
    <property type="entry name" value="SEC14"/>
    <property type="match status" value="1"/>
</dbReference>
<dbReference type="PANTHER" id="PTHR10174:SF216">
    <property type="entry name" value="CRAL-TRIO DOMAIN-CONTAINING PROTEIN-RELATED"/>
    <property type="match status" value="1"/>
</dbReference>
<organism evidence="2 3">
    <name type="scientific">Leptidea sinapis</name>
    <dbReference type="NCBI Taxonomy" id="189913"/>
    <lineage>
        <taxon>Eukaryota</taxon>
        <taxon>Metazoa</taxon>
        <taxon>Ecdysozoa</taxon>
        <taxon>Arthropoda</taxon>
        <taxon>Hexapoda</taxon>
        <taxon>Insecta</taxon>
        <taxon>Pterygota</taxon>
        <taxon>Neoptera</taxon>
        <taxon>Endopterygota</taxon>
        <taxon>Lepidoptera</taxon>
        <taxon>Glossata</taxon>
        <taxon>Ditrysia</taxon>
        <taxon>Papilionoidea</taxon>
        <taxon>Pieridae</taxon>
        <taxon>Dismorphiinae</taxon>
        <taxon>Leptidea</taxon>
    </lineage>
</organism>
<dbReference type="SUPFAM" id="SSF52087">
    <property type="entry name" value="CRAL/TRIO domain"/>
    <property type="match status" value="1"/>
</dbReference>
<keyword evidence="3" id="KW-1185">Reference proteome</keyword>
<accession>A0A5E4Q2F8</accession>
<reference evidence="2 3" key="1">
    <citation type="submission" date="2017-07" db="EMBL/GenBank/DDBJ databases">
        <authorList>
            <person name="Talla V."/>
            <person name="Backstrom N."/>
        </authorList>
    </citation>
    <scope>NUCLEOTIDE SEQUENCE [LARGE SCALE GENOMIC DNA]</scope>
</reference>
<evidence type="ECO:0000259" key="1">
    <source>
        <dbReference type="PROSITE" id="PS50191"/>
    </source>
</evidence>
<name>A0A5E4Q2F8_9NEOP</name>
<dbReference type="Proteomes" id="UP000324832">
    <property type="component" value="Unassembled WGS sequence"/>
</dbReference>